<feature type="domain" description="Sulfotransferase" evidence="4">
    <location>
        <begin position="70"/>
        <end position="311"/>
    </location>
</feature>
<dbReference type="Pfam" id="PF00685">
    <property type="entry name" value="Sulfotransfer_1"/>
    <property type="match status" value="1"/>
</dbReference>
<dbReference type="InterPro" id="IPR027417">
    <property type="entry name" value="P-loop_NTPase"/>
</dbReference>
<dbReference type="Proteomes" id="UP000593567">
    <property type="component" value="Unassembled WGS sequence"/>
</dbReference>
<reference evidence="5" key="1">
    <citation type="submission" date="2020-06" db="EMBL/GenBank/DDBJ databases">
        <title>Draft genome of Bugula neritina, a colonial animal packing powerful symbionts and potential medicines.</title>
        <authorList>
            <person name="Rayko M."/>
        </authorList>
    </citation>
    <scope>NUCLEOTIDE SEQUENCE [LARGE SCALE GENOMIC DNA]</scope>
    <source>
        <strain evidence="5">Kwan_BN1</strain>
    </source>
</reference>
<dbReference type="Gene3D" id="3.40.50.300">
    <property type="entry name" value="P-loop containing nucleotide triphosphate hydrolases"/>
    <property type="match status" value="1"/>
</dbReference>
<dbReference type="PANTHER" id="PTHR11783">
    <property type="entry name" value="SULFOTRANSFERASE SULT"/>
    <property type="match status" value="1"/>
</dbReference>
<dbReference type="OrthoDB" id="6341251at2759"/>
<dbReference type="SUPFAM" id="SSF52540">
    <property type="entry name" value="P-loop containing nucleoside triphosphate hydrolases"/>
    <property type="match status" value="1"/>
</dbReference>
<feature type="transmembrane region" description="Helical" evidence="3">
    <location>
        <begin position="6"/>
        <end position="25"/>
    </location>
</feature>
<proteinExistence type="inferred from homology"/>
<dbReference type="AlphaFoldDB" id="A0A7J7J501"/>
<evidence type="ECO:0000256" key="1">
    <source>
        <dbReference type="ARBA" id="ARBA00005771"/>
    </source>
</evidence>
<evidence type="ECO:0000259" key="4">
    <source>
        <dbReference type="Pfam" id="PF00685"/>
    </source>
</evidence>
<comment type="similarity">
    <text evidence="1">Belongs to the sulfotransferase 1 family.</text>
</comment>
<comment type="caution">
    <text evidence="5">The sequence shown here is derived from an EMBL/GenBank/DDBJ whole genome shotgun (WGS) entry which is preliminary data.</text>
</comment>
<keyword evidence="3" id="KW-0812">Transmembrane</keyword>
<evidence type="ECO:0000256" key="2">
    <source>
        <dbReference type="ARBA" id="ARBA00022679"/>
    </source>
</evidence>
<name>A0A7J7J501_BUGNE</name>
<accession>A0A7J7J501</accession>
<dbReference type="InterPro" id="IPR000863">
    <property type="entry name" value="Sulfotransferase_dom"/>
</dbReference>
<keyword evidence="2" id="KW-0808">Transferase</keyword>
<evidence type="ECO:0000313" key="6">
    <source>
        <dbReference type="Proteomes" id="UP000593567"/>
    </source>
</evidence>
<dbReference type="GO" id="GO:0008146">
    <property type="term" value="F:sulfotransferase activity"/>
    <property type="evidence" value="ECO:0007669"/>
    <property type="project" value="InterPro"/>
</dbReference>
<keyword evidence="3" id="KW-1133">Transmembrane helix</keyword>
<keyword evidence="3" id="KW-0472">Membrane</keyword>
<protein>
    <submittedName>
        <fullName evidence="5">SULT6B1</fullName>
    </submittedName>
</protein>
<evidence type="ECO:0000313" key="5">
    <source>
        <dbReference type="EMBL" id="KAF6021212.1"/>
    </source>
</evidence>
<organism evidence="5 6">
    <name type="scientific">Bugula neritina</name>
    <name type="common">Brown bryozoan</name>
    <name type="synonym">Sertularia neritina</name>
    <dbReference type="NCBI Taxonomy" id="10212"/>
    <lineage>
        <taxon>Eukaryota</taxon>
        <taxon>Metazoa</taxon>
        <taxon>Spiralia</taxon>
        <taxon>Lophotrochozoa</taxon>
        <taxon>Bryozoa</taxon>
        <taxon>Gymnolaemata</taxon>
        <taxon>Cheilostomatida</taxon>
        <taxon>Flustrina</taxon>
        <taxon>Buguloidea</taxon>
        <taxon>Bugulidae</taxon>
        <taxon>Bugula</taxon>
    </lineage>
</organism>
<evidence type="ECO:0000256" key="3">
    <source>
        <dbReference type="SAM" id="Phobius"/>
    </source>
</evidence>
<keyword evidence="6" id="KW-1185">Reference proteome</keyword>
<sequence length="315" mass="36289">MTIKNTIKNYIGIVVLYILSWINAFKLKLGILKEKYGIIGFFQVDGLKLSRRMNSEDMIEALKEFDSFKPDDVIISTYPKTGTHFTMGIVYSIFEEKGLVALNSQHSHIAAMEMRAPAIMRIITGQKQAAGPLGHLETCKSPRIFVTHLPWDFLPPAVREKKVKVIFCIRNPKDTVCSFFPFIKKVKVVREDTPWKTFFTNFIEGNVVYGSYAQYMKTWYPHRNNENVLNLQFEDMKEDLEGNVKKIAEFLGVELTEEQIHKVTEANVFENKKKEVGKGHAIYRSGKSGGWRSQLTVEQNEIMDMYIKDRVGWNG</sequence>
<dbReference type="EMBL" id="VXIV02003093">
    <property type="protein sequence ID" value="KAF6021212.1"/>
    <property type="molecule type" value="Genomic_DNA"/>
</dbReference>
<gene>
    <name evidence="5" type="ORF">EB796_020487</name>
</gene>